<dbReference type="EMBL" id="MCRJ01000058">
    <property type="protein sequence ID" value="ODN70209.1"/>
    <property type="molecule type" value="Genomic_DNA"/>
</dbReference>
<protein>
    <submittedName>
        <fullName evidence="1">Uncharacterized protein</fullName>
    </submittedName>
</protein>
<accession>A0A1E3H1K3</accession>
<dbReference type="Proteomes" id="UP000094622">
    <property type="component" value="Unassembled WGS sequence"/>
</dbReference>
<evidence type="ECO:0000313" key="1">
    <source>
        <dbReference type="EMBL" id="ODN70209.1"/>
    </source>
</evidence>
<keyword evidence="2" id="KW-1185">Reference proteome</keyword>
<evidence type="ECO:0000313" key="2">
    <source>
        <dbReference type="Proteomes" id="UP000094622"/>
    </source>
</evidence>
<dbReference type="RefSeq" id="WP_069307085.1">
    <property type="nucleotide sequence ID" value="NZ_MCRJ01000058.1"/>
</dbReference>
<sequence length="79" mass="8634">MTADEIRTAIARLEATKLDRLAGTQVQKSAYPDTGSVEFVAVTTDEIDREILKLRGKLSALTGEKIGVGPLRPRFGSRF</sequence>
<gene>
    <name evidence="1" type="ORF">A6302_02483</name>
</gene>
<name>A0A1E3H1K3_9HYPH</name>
<dbReference type="AlphaFoldDB" id="A0A1E3H1K3"/>
<proteinExistence type="predicted"/>
<comment type="caution">
    <text evidence="1">The sequence shown here is derived from an EMBL/GenBank/DDBJ whole genome shotgun (WGS) entry which is preliminary data.</text>
</comment>
<organism evidence="1 2">
    <name type="scientific">Methylobrevis pamukkalensis</name>
    <dbReference type="NCBI Taxonomy" id="1439726"/>
    <lineage>
        <taxon>Bacteria</taxon>
        <taxon>Pseudomonadati</taxon>
        <taxon>Pseudomonadota</taxon>
        <taxon>Alphaproteobacteria</taxon>
        <taxon>Hyphomicrobiales</taxon>
        <taxon>Pleomorphomonadaceae</taxon>
        <taxon>Methylobrevis</taxon>
    </lineage>
</organism>
<reference evidence="1 2" key="1">
    <citation type="submission" date="2016-07" db="EMBL/GenBank/DDBJ databases">
        <title>Draft Genome Sequence of Methylobrevis pamukkalensis PK2.</title>
        <authorList>
            <person name="Vasilenko O.V."/>
            <person name="Doronina N.V."/>
            <person name="Shmareva M.N."/>
            <person name="Tarlachkov S.V."/>
            <person name="Mustakhimov I."/>
            <person name="Trotsenko Y.A."/>
        </authorList>
    </citation>
    <scope>NUCLEOTIDE SEQUENCE [LARGE SCALE GENOMIC DNA]</scope>
    <source>
        <strain evidence="1 2">PK2</strain>
    </source>
</reference>